<keyword evidence="1" id="KW-0805">Transcription regulation</keyword>
<comment type="caution">
    <text evidence="5">The sequence shown here is derived from an EMBL/GenBank/DDBJ whole genome shotgun (WGS) entry which is preliminary data.</text>
</comment>
<evidence type="ECO:0000256" key="2">
    <source>
        <dbReference type="ARBA" id="ARBA00023125"/>
    </source>
</evidence>
<sequence>MKINELSAKSGIHAETVRYYEKTGLLPTPKRAANGYRVYDEGTLGLLAFIKTCRSLGFSIEDIRELNRLKHAPAEHHRADAMVRAQLDNVEDKIAQLEDIRKFLLGLMGEEGHGPAECRTLAGLGGG</sequence>
<accession>A0ABS0NDN6</accession>
<reference evidence="5 6" key="1">
    <citation type="submission" date="2020-09" db="EMBL/GenBank/DDBJ databases">
        <title>Eikenella S3660 sp. nov., isolated from a throat swab.</title>
        <authorList>
            <person name="Buhl M."/>
        </authorList>
    </citation>
    <scope>NUCLEOTIDE SEQUENCE [LARGE SCALE GENOMIC DNA]</scope>
    <source>
        <strain evidence="5 6">S3360</strain>
    </source>
</reference>
<dbReference type="SUPFAM" id="SSF46955">
    <property type="entry name" value="Putative DNA-binding domain"/>
    <property type="match status" value="1"/>
</dbReference>
<protein>
    <submittedName>
        <fullName evidence="5">MerR family transcriptional regulator</fullName>
    </submittedName>
</protein>
<keyword evidence="6" id="KW-1185">Reference proteome</keyword>
<dbReference type="Gene3D" id="1.10.1660.10">
    <property type="match status" value="1"/>
</dbReference>
<proteinExistence type="predicted"/>
<evidence type="ECO:0000313" key="6">
    <source>
        <dbReference type="Proteomes" id="UP000768471"/>
    </source>
</evidence>
<dbReference type="SMART" id="SM00422">
    <property type="entry name" value="HTH_MERR"/>
    <property type="match status" value="1"/>
</dbReference>
<dbReference type="Proteomes" id="UP000768471">
    <property type="component" value="Unassembled WGS sequence"/>
</dbReference>
<organism evidence="5 6">
    <name type="scientific">Eikenella glucosivorans</name>
    <dbReference type="NCBI Taxonomy" id="2766967"/>
    <lineage>
        <taxon>Bacteria</taxon>
        <taxon>Pseudomonadati</taxon>
        <taxon>Pseudomonadota</taxon>
        <taxon>Betaproteobacteria</taxon>
        <taxon>Neisseriales</taxon>
        <taxon>Neisseriaceae</taxon>
        <taxon>Eikenella</taxon>
    </lineage>
</organism>
<dbReference type="InterPro" id="IPR047057">
    <property type="entry name" value="MerR_fam"/>
</dbReference>
<dbReference type="Pfam" id="PF13411">
    <property type="entry name" value="MerR_1"/>
    <property type="match status" value="1"/>
</dbReference>
<evidence type="ECO:0000313" key="5">
    <source>
        <dbReference type="EMBL" id="MBH5330372.1"/>
    </source>
</evidence>
<dbReference type="EMBL" id="JACSGR010000011">
    <property type="protein sequence ID" value="MBH5330372.1"/>
    <property type="molecule type" value="Genomic_DNA"/>
</dbReference>
<dbReference type="RefSeq" id="WP_197904205.1">
    <property type="nucleotide sequence ID" value="NZ_JACSGR010000011.1"/>
</dbReference>
<dbReference type="PANTHER" id="PTHR30204">
    <property type="entry name" value="REDOX-CYCLING DRUG-SENSING TRANSCRIPTIONAL ACTIVATOR SOXR"/>
    <property type="match status" value="1"/>
</dbReference>
<name>A0ABS0NDN6_9NEIS</name>
<gene>
    <name evidence="5" type="ORF">H9Q10_11945</name>
</gene>
<dbReference type="InterPro" id="IPR000551">
    <property type="entry name" value="MerR-type_HTH_dom"/>
</dbReference>
<evidence type="ECO:0000259" key="4">
    <source>
        <dbReference type="PROSITE" id="PS50937"/>
    </source>
</evidence>
<dbReference type="InterPro" id="IPR009061">
    <property type="entry name" value="DNA-bd_dom_put_sf"/>
</dbReference>
<dbReference type="PRINTS" id="PR00040">
    <property type="entry name" value="HTHMERR"/>
</dbReference>
<evidence type="ECO:0000256" key="1">
    <source>
        <dbReference type="ARBA" id="ARBA00023015"/>
    </source>
</evidence>
<dbReference type="PANTHER" id="PTHR30204:SF94">
    <property type="entry name" value="HEAVY METAL-DEPENDENT TRANSCRIPTIONAL REGULATOR HI_0293-RELATED"/>
    <property type="match status" value="1"/>
</dbReference>
<keyword evidence="2" id="KW-0238">DNA-binding</keyword>
<dbReference type="PROSITE" id="PS50937">
    <property type="entry name" value="HTH_MERR_2"/>
    <property type="match status" value="1"/>
</dbReference>
<feature type="domain" description="HTH merR-type" evidence="4">
    <location>
        <begin position="1"/>
        <end position="69"/>
    </location>
</feature>
<evidence type="ECO:0000256" key="3">
    <source>
        <dbReference type="ARBA" id="ARBA00023163"/>
    </source>
</evidence>
<keyword evidence="3" id="KW-0804">Transcription</keyword>